<evidence type="ECO:0000313" key="3">
    <source>
        <dbReference type="Proteomes" id="UP000396788"/>
    </source>
</evidence>
<dbReference type="GO" id="GO:0005829">
    <property type="term" value="C:cytosol"/>
    <property type="evidence" value="ECO:0007669"/>
    <property type="project" value="TreeGrafter"/>
</dbReference>
<dbReference type="CDD" id="cd00448">
    <property type="entry name" value="YjgF_YER057c_UK114_family"/>
    <property type="match status" value="1"/>
</dbReference>
<dbReference type="EC" id="3.5.99.10" evidence="2"/>
<evidence type="ECO:0000256" key="1">
    <source>
        <dbReference type="ARBA" id="ARBA00010552"/>
    </source>
</evidence>
<dbReference type="Proteomes" id="UP000396788">
    <property type="component" value="Unassembled WGS sequence"/>
</dbReference>
<organism evidence="2 3">
    <name type="scientific">Pandoraea cepalis</name>
    <dbReference type="NCBI Taxonomy" id="2508294"/>
    <lineage>
        <taxon>Bacteria</taxon>
        <taxon>Pseudomonadati</taxon>
        <taxon>Pseudomonadota</taxon>
        <taxon>Betaproteobacteria</taxon>
        <taxon>Burkholderiales</taxon>
        <taxon>Burkholderiaceae</taxon>
        <taxon>Pandoraea</taxon>
    </lineage>
</organism>
<dbReference type="Gene3D" id="3.30.1330.40">
    <property type="entry name" value="RutC-like"/>
    <property type="match status" value="1"/>
</dbReference>
<gene>
    <name evidence="2" type="primary">ridA_2</name>
    <name evidence="2" type="ORF">PCE31107_03139</name>
</gene>
<dbReference type="RefSeq" id="WP_130025154.1">
    <property type="nucleotide sequence ID" value="NZ_CABPRY010000007.1"/>
</dbReference>
<dbReference type="GO" id="GO:0120241">
    <property type="term" value="F:2-iminobutanoate/2-iminopropanoate deaminase"/>
    <property type="evidence" value="ECO:0007669"/>
    <property type="project" value="UniProtKB-EC"/>
</dbReference>
<keyword evidence="2" id="KW-0378">Hydrolase</keyword>
<dbReference type="EMBL" id="CABPRY010000007">
    <property type="protein sequence ID" value="VVE20889.1"/>
    <property type="molecule type" value="Genomic_DNA"/>
</dbReference>
<dbReference type="SUPFAM" id="SSF55298">
    <property type="entry name" value="YjgF-like"/>
    <property type="match status" value="1"/>
</dbReference>
<evidence type="ECO:0000313" key="2">
    <source>
        <dbReference type="EMBL" id="VVE20889.1"/>
    </source>
</evidence>
<proteinExistence type="inferred from homology"/>
<reference evidence="2 3" key="1">
    <citation type="submission" date="2019-08" db="EMBL/GenBank/DDBJ databases">
        <authorList>
            <person name="Peeters C."/>
        </authorList>
    </citation>
    <scope>NUCLEOTIDE SEQUENCE [LARGE SCALE GENOMIC DNA]</scope>
    <source>
        <strain evidence="2 3">LMG 31107</strain>
    </source>
</reference>
<dbReference type="PANTHER" id="PTHR11803:SF58">
    <property type="entry name" value="PROTEIN HMF1-RELATED"/>
    <property type="match status" value="1"/>
</dbReference>
<dbReference type="InterPro" id="IPR035959">
    <property type="entry name" value="RutC-like_sf"/>
</dbReference>
<dbReference type="Pfam" id="PF01042">
    <property type="entry name" value="Ribonuc_L-PSP"/>
    <property type="match status" value="1"/>
</dbReference>
<protein>
    <submittedName>
        <fullName evidence="2">2-iminobutanoate/2-iminopropanoate deaminase</fullName>
        <ecNumber evidence="2">3.5.99.10</ecNumber>
    </submittedName>
</protein>
<accession>A0A5E4WAN8</accession>
<dbReference type="AlphaFoldDB" id="A0A5E4WAN8"/>
<comment type="similarity">
    <text evidence="1">Belongs to the RutC family.</text>
</comment>
<sequence>MPIDPFIKAERIRAQAVPDLGTATWSNGIRAGNDILMSGMTAHPATRDAAEPLTTYEQTRVVLGKIRALVEAGGGSLANIYKLVVYVTDIADKDEVGRARREFFAEVAANGGAYPCSTLVQVSALVFPELRVEIEAFARLDIDLSAAGLAGGRQENQQHQRAAL</sequence>
<dbReference type="InterPro" id="IPR006175">
    <property type="entry name" value="YjgF/YER057c/UK114"/>
</dbReference>
<name>A0A5E4WAN8_9BURK</name>
<dbReference type="PANTHER" id="PTHR11803">
    <property type="entry name" value="2-IMINOBUTANOATE/2-IMINOPROPANOATE DEAMINASE RIDA"/>
    <property type="match status" value="1"/>
</dbReference>